<protein>
    <submittedName>
        <fullName evidence="2">Uncharacterized protein</fullName>
    </submittedName>
</protein>
<organism evidence="2 3">
    <name type="scientific">Sulfurisoma sediminicola</name>
    <dbReference type="NCBI Taxonomy" id="1381557"/>
    <lineage>
        <taxon>Bacteria</taxon>
        <taxon>Pseudomonadati</taxon>
        <taxon>Pseudomonadota</taxon>
        <taxon>Betaproteobacteria</taxon>
        <taxon>Nitrosomonadales</taxon>
        <taxon>Sterolibacteriaceae</taxon>
        <taxon>Sulfurisoma</taxon>
    </lineage>
</organism>
<evidence type="ECO:0000313" key="3">
    <source>
        <dbReference type="Proteomes" id="UP000268908"/>
    </source>
</evidence>
<dbReference type="AlphaFoldDB" id="A0A497XLG8"/>
<name>A0A497XLG8_9PROT</name>
<feature type="chain" id="PRO_5019828283" evidence="1">
    <location>
        <begin position="19"/>
        <end position="213"/>
    </location>
</feature>
<proteinExistence type="predicted"/>
<feature type="signal peptide" evidence="1">
    <location>
        <begin position="1"/>
        <end position="18"/>
    </location>
</feature>
<accession>A0A497XLG8</accession>
<evidence type="ECO:0000313" key="2">
    <source>
        <dbReference type="EMBL" id="RLJ68106.1"/>
    </source>
</evidence>
<dbReference type="OrthoDB" id="8562899at2"/>
<dbReference type="RefSeq" id="WP_121240033.1">
    <property type="nucleotide sequence ID" value="NZ_BHVV01000001.1"/>
</dbReference>
<dbReference type="EMBL" id="RCCI01000004">
    <property type="protein sequence ID" value="RLJ68106.1"/>
    <property type="molecule type" value="Genomic_DNA"/>
</dbReference>
<comment type="caution">
    <text evidence="2">The sequence shown here is derived from an EMBL/GenBank/DDBJ whole genome shotgun (WGS) entry which is preliminary data.</text>
</comment>
<evidence type="ECO:0000256" key="1">
    <source>
        <dbReference type="SAM" id="SignalP"/>
    </source>
</evidence>
<sequence>MRLIVALLMLLVAASAHAFRFSEEEAKARAEADAGKVAAIEISPACRKRLGGERVLLLIAERGNSGINAEQSRYSLHFNGIEKRLRSYGMRTYSQAEIRKIIAQAEIDAHFRNDPDAALAAARKLGATLTLRGMIGSQRGINPVLGINEVAVNMGFLLLAGNRSLAEVDAKADSYSGTDTVGMALKLIDEQADAVVNRLVAGYCAGRGDTKKK</sequence>
<keyword evidence="1" id="KW-0732">Signal</keyword>
<reference evidence="2 3" key="1">
    <citation type="submission" date="2018-10" db="EMBL/GenBank/DDBJ databases">
        <title>Genomic Encyclopedia of Type Strains, Phase IV (KMG-IV): sequencing the most valuable type-strain genomes for metagenomic binning, comparative biology and taxonomic classification.</title>
        <authorList>
            <person name="Goeker M."/>
        </authorList>
    </citation>
    <scope>NUCLEOTIDE SEQUENCE [LARGE SCALE GENOMIC DNA]</scope>
    <source>
        <strain evidence="2 3">DSM 26916</strain>
    </source>
</reference>
<gene>
    <name evidence="2" type="ORF">DFR35_0660</name>
</gene>
<dbReference type="Proteomes" id="UP000268908">
    <property type="component" value="Unassembled WGS sequence"/>
</dbReference>
<keyword evidence="3" id="KW-1185">Reference proteome</keyword>